<reference evidence="2 3" key="1">
    <citation type="submission" date="2017-04" db="EMBL/GenBank/DDBJ databases">
        <title>Draft genome sequence of Zooshikella ganghwensis VG4 isolated from Red Sea sediments.</title>
        <authorList>
            <person name="Rehman Z."/>
            <person name="Alam I."/>
            <person name="Kamau A."/>
            <person name="Bajic V."/>
            <person name="Leiknes T."/>
        </authorList>
    </citation>
    <scope>NUCLEOTIDE SEQUENCE [LARGE SCALE GENOMIC DNA]</scope>
    <source>
        <strain evidence="2 3">VG4</strain>
    </source>
</reference>
<evidence type="ECO:0000259" key="1">
    <source>
        <dbReference type="Pfam" id="PF04986"/>
    </source>
</evidence>
<dbReference type="GO" id="GO:0004803">
    <property type="term" value="F:transposase activity"/>
    <property type="evidence" value="ECO:0007669"/>
    <property type="project" value="InterPro"/>
</dbReference>
<keyword evidence="3" id="KW-1185">Reference proteome</keyword>
<organism evidence="2 3">
    <name type="scientific">Zooshikella ganghwensis</name>
    <dbReference type="NCBI Taxonomy" id="202772"/>
    <lineage>
        <taxon>Bacteria</taxon>
        <taxon>Pseudomonadati</taxon>
        <taxon>Pseudomonadota</taxon>
        <taxon>Gammaproteobacteria</taxon>
        <taxon>Oceanospirillales</taxon>
        <taxon>Zooshikellaceae</taxon>
        <taxon>Zooshikella</taxon>
    </lineage>
</organism>
<dbReference type="Pfam" id="PF04986">
    <property type="entry name" value="Y2_Tnp"/>
    <property type="match status" value="1"/>
</dbReference>
<name>A0A4P9VFV1_9GAMM</name>
<protein>
    <recommendedName>
        <fullName evidence="1">Transposase IS801/IS1294 domain-containing protein</fullName>
    </recommendedName>
</protein>
<dbReference type="AlphaFoldDB" id="A0A4P9VFV1"/>
<dbReference type="EMBL" id="NDXW01000011">
    <property type="protein sequence ID" value="RDH41266.1"/>
    <property type="molecule type" value="Genomic_DNA"/>
</dbReference>
<comment type="caution">
    <text evidence="2">The sequence shown here is derived from an EMBL/GenBank/DDBJ whole genome shotgun (WGS) entry which is preliminary data.</text>
</comment>
<proteinExistence type="predicted"/>
<evidence type="ECO:0000313" key="3">
    <source>
        <dbReference type="Proteomes" id="UP000257039"/>
    </source>
</evidence>
<dbReference type="InterPro" id="IPR007069">
    <property type="entry name" value="Transposase_32"/>
</dbReference>
<dbReference type="Proteomes" id="UP000257039">
    <property type="component" value="Unassembled WGS sequence"/>
</dbReference>
<dbReference type="GO" id="GO:0006313">
    <property type="term" value="P:DNA transposition"/>
    <property type="evidence" value="ECO:0007669"/>
    <property type="project" value="InterPro"/>
</dbReference>
<accession>A0A4P9VFV1</accession>
<sequence length="90" mass="10823">MAHYDGHCVIFYYLDHNTKTHRRFECTAEDFMTRLTQHIPEKGFRLIRYYGFLANRVRGKLLQKCIACWINQRKMLNRYIGLNCLKPPLA</sequence>
<gene>
    <name evidence="2" type="ORF">B9G39_29620</name>
</gene>
<evidence type="ECO:0000313" key="2">
    <source>
        <dbReference type="EMBL" id="RDH41266.1"/>
    </source>
</evidence>
<dbReference type="GO" id="GO:0003677">
    <property type="term" value="F:DNA binding"/>
    <property type="evidence" value="ECO:0007669"/>
    <property type="project" value="InterPro"/>
</dbReference>
<feature type="domain" description="Transposase IS801/IS1294" evidence="1">
    <location>
        <begin position="2"/>
        <end position="57"/>
    </location>
</feature>